<dbReference type="GO" id="GO:0005886">
    <property type="term" value="C:plasma membrane"/>
    <property type="evidence" value="ECO:0007669"/>
    <property type="project" value="UniProtKB-SubCell"/>
</dbReference>
<evidence type="ECO:0000256" key="6">
    <source>
        <dbReference type="ARBA" id="ARBA00022741"/>
    </source>
</evidence>
<dbReference type="PANTHER" id="PTHR43790:SF4">
    <property type="entry name" value="GUANOSINE IMPORT ATP-BINDING PROTEIN NUPO"/>
    <property type="match status" value="1"/>
</dbReference>
<dbReference type="GO" id="GO:0016887">
    <property type="term" value="F:ATP hydrolysis activity"/>
    <property type="evidence" value="ECO:0007669"/>
    <property type="project" value="InterPro"/>
</dbReference>
<evidence type="ECO:0000259" key="10">
    <source>
        <dbReference type="PROSITE" id="PS50893"/>
    </source>
</evidence>
<keyword evidence="9" id="KW-0472">Membrane</keyword>
<comment type="caution">
    <text evidence="11">The sequence shown here is derived from an EMBL/GenBank/DDBJ whole genome shotgun (WGS) entry which is preliminary data.</text>
</comment>
<accession>A0A4R3KHX9</accession>
<reference evidence="11 12" key="1">
    <citation type="submission" date="2019-03" db="EMBL/GenBank/DDBJ databases">
        <title>Genomic Encyclopedia of Type Strains, Phase IV (KMG-IV): sequencing the most valuable type-strain genomes for metagenomic binning, comparative biology and taxonomic classification.</title>
        <authorList>
            <person name="Goeker M."/>
        </authorList>
    </citation>
    <scope>NUCLEOTIDE SEQUENCE [LARGE SCALE GENOMIC DNA]</scope>
    <source>
        <strain evidence="11 12">DSM 23802</strain>
    </source>
</reference>
<dbReference type="CDD" id="cd03215">
    <property type="entry name" value="ABC_Carb_Monos_II"/>
    <property type="match status" value="1"/>
</dbReference>
<proteinExistence type="inferred from homology"/>
<dbReference type="SMART" id="SM00382">
    <property type="entry name" value="AAA"/>
    <property type="match status" value="1"/>
</dbReference>
<dbReference type="PROSITE" id="PS50893">
    <property type="entry name" value="ABC_TRANSPORTER_2"/>
    <property type="match status" value="2"/>
</dbReference>
<dbReference type="AlphaFoldDB" id="A0A4R3KHX9"/>
<evidence type="ECO:0000256" key="7">
    <source>
        <dbReference type="ARBA" id="ARBA00022840"/>
    </source>
</evidence>
<dbReference type="EMBL" id="SMAB01000007">
    <property type="protein sequence ID" value="TCS83008.1"/>
    <property type="molecule type" value="Genomic_DNA"/>
</dbReference>
<dbReference type="Proteomes" id="UP000295788">
    <property type="component" value="Unassembled WGS sequence"/>
</dbReference>
<dbReference type="GO" id="GO:0005524">
    <property type="term" value="F:ATP binding"/>
    <property type="evidence" value="ECO:0007669"/>
    <property type="project" value="UniProtKB-KW"/>
</dbReference>
<dbReference type="FunFam" id="3.40.50.300:FF:001390">
    <property type="entry name" value="ABC transporter, ATP-binding protein"/>
    <property type="match status" value="1"/>
</dbReference>
<name>A0A4R3KHX9_9BACI</name>
<evidence type="ECO:0000313" key="11">
    <source>
        <dbReference type="EMBL" id="TCS83008.1"/>
    </source>
</evidence>
<comment type="subcellular location">
    <subcellularLocation>
        <location evidence="1">Cell membrane</location>
        <topology evidence="1">Peripheral membrane protein</topology>
    </subcellularLocation>
</comment>
<dbReference type="SUPFAM" id="SSF52540">
    <property type="entry name" value="P-loop containing nucleoside triphosphate hydrolases"/>
    <property type="match status" value="2"/>
</dbReference>
<dbReference type="CDD" id="cd03216">
    <property type="entry name" value="ABC_Carb_Monos_I"/>
    <property type="match status" value="1"/>
</dbReference>
<keyword evidence="8" id="KW-1278">Translocase</keyword>
<protein>
    <submittedName>
        <fullName evidence="11">Nucleoside ABC transporter ATP-binding protein</fullName>
    </submittedName>
</protein>
<dbReference type="PROSITE" id="PS00211">
    <property type="entry name" value="ABC_TRANSPORTER_1"/>
    <property type="match status" value="1"/>
</dbReference>
<keyword evidence="4" id="KW-1003">Cell membrane</keyword>
<keyword evidence="3" id="KW-0813">Transport</keyword>
<dbReference type="InterPro" id="IPR003593">
    <property type="entry name" value="AAA+_ATPase"/>
</dbReference>
<evidence type="ECO:0000256" key="3">
    <source>
        <dbReference type="ARBA" id="ARBA00022448"/>
    </source>
</evidence>
<evidence type="ECO:0000313" key="12">
    <source>
        <dbReference type="Proteomes" id="UP000295788"/>
    </source>
</evidence>
<feature type="domain" description="ABC transporter" evidence="10">
    <location>
        <begin position="11"/>
        <end position="247"/>
    </location>
</feature>
<keyword evidence="5" id="KW-0677">Repeat</keyword>
<keyword evidence="12" id="KW-1185">Reference proteome</keyword>
<evidence type="ECO:0000256" key="4">
    <source>
        <dbReference type="ARBA" id="ARBA00022475"/>
    </source>
</evidence>
<dbReference type="FunFam" id="3.40.50.300:FF:000127">
    <property type="entry name" value="Ribose import ATP-binding protein RbsA"/>
    <property type="match status" value="1"/>
</dbReference>
<organism evidence="11 12">
    <name type="scientific">Tepidibacillus fermentans</name>
    <dbReference type="NCBI Taxonomy" id="1281767"/>
    <lineage>
        <taxon>Bacteria</taxon>
        <taxon>Bacillati</taxon>
        <taxon>Bacillota</taxon>
        <taxon>Bacilli</taxon>
        <taxon>Bacillales</taxon>
        <taxon>Bacillaceae</taxon>
        <taxon>Tepidibacillus</taxon>
    </lineage>
</organism>
<evidence type="ECO:0000256" key="1">
    <source>
        <dbReference type="ARBA" id="ARBA00004202"/>
    </source>
</evidence>
<keyword evidence="7 11" id="KW-0067">ATP-binding</keyword>
<dbReference type="InterPro" id="IPR050107">
    <property type="entry name" value="ABC_carbohydrate_import_ATPase"/>
</dbReference>
<keyword evidence="6" id="KW-0547">Nucleotide-binding</keyword>
<dbReference type="Pfam" id="PF00005">
    <property type="entry name" value="ABC_tran"/>
    <property type="match status" value="2"/>
</dbReference>
<feature type="domain" description="ABC transporter" evidence="10">
    <location>
        <begin position="264"/>
        <end position="508"/>
    </location>
</feature>
<evidence type="ECO:0000256" key="2">
    <source>
        <dbReference type="ARBA" id="ARBA00005417"/>
    </source>
</evidence>
<evidence type="ECO:0000256" key="8">
    <source>
        <dbReference type="ARBA" id="ARBA00022967"/>
    </source>
</evidence>
<gene>
    <name evidence="11" type="ORF">EDD72_10791</name>
</gene>
<comment type="similarity">
    <text evidence="2">Belongs to the ABC transporter superfamily.</text>
</comment>
<dbReference type="InterPro" id="IPR027417">
    <property type="entry name" value="P-loop_NTPase"/>
</dbReference>
<dbReference type="InterPro" id="IPR003439">
    <property type="entry name" value="ABC_transporter-like_ATP-bd"/>
</dbReference>
<sequence>MVRKDFKEKVVEMKHITKVFGNFIANDHINLTVHKGEVHALLGENGAGKSTLMNILYGLYQPTSGEIYIRGKKVDITNPNVAIKHGIGMVHQHFMLVEPFTVAENIILGMETTKTLGTLDMKKAIQDVKELSEKYGLYVDPNAKIHDITVGMQQRVEILKALYRGAEILILDEPTAVLTPQEIHELMQIINNLTNEGKSVIIITHKLKEIKMAADYCTIIRRGKWIDTVDVSETTEEELAAKMVGREVSFKVDKKENKPSKTVLSIENLVVKDNRGIDAVNGLSLEIKAGEIVGIAGVDGNGQSELIEAITGLRKIESGKVLLNGKDITNKTPREIIEDGISTIPEDRQKRGLVLDFTVAENMVLENYSKVPFSKNGILDYNKIKEFAKELIHKFDVRPTDENVRARALSGGNQQKVIIAREVTNDPELLIAAQPTRGLDVGAIEFVHKALVEQRHKNKAVLLVSLELDEIMNVSDRIAVIYEGKIVGILDAKEADENTLGLLMAGGGGERGQESK</sequence>
<dbReference type="PANTHER" id="PTHR43790">
    <property type="entry name" value="CARBOHYDRATE TRANSPORT ATP-BINDING PROTEIN MG119-RELATED"/>
    <property type="match status" value="1"/>
</dbReference>
<evidence type="ECO:0000256" key="9">
    <source>
        <dbReference type="ARBA" id="ARBA00023136"/>
    </source>
</evidence>
<evidence type="ECO:0000256" key="5">
    <source>
        <dbReference type="ARBA" id="ARBA00022737"/>
    </source>
</evidence>
<dbReference type="Gene3D" id="3.40.50.300">
    <property type="entry name" value="P-loop containing nucleotide triphosphate hydrolases"/>
    <property type="match status" value="2"/>
</dbReference>
<dbReference type="InterPro" id="IPR017871">
    <property type="entry name" value="ABC_transporter-like_CS"/>
</dbReference>